<dbReference type="InterPro" id="IPR001957">
    <property type="entry name" value="Chromosome_initiator_DnaA"/>
</dbReference>
<dbReference type="Gene3D" id="1.10.8.60">
    <property type="match status" value="1"/>
</dbReference>
<accession>A0A3D8I2Y4</accession>
<keyword evidence="7 8" id="KW-0238">DNA-binding</keyword>
<evidence type="ECO:0000256" key="6">
    <source>
        <dbReference type="ARBA" id="ARBA00023121"/>
    </source>
</evidence>
<dbReference type="Proteomes" id="UP000256599">
    <property type="component" value="Unassembled WGS sequence"/>
</dbReference>
<dbReference type="RefSeq" id="WP_115511846.1">
    <property type="nucleotide sequence ID" value="NZ_NXLR01000012.1"/>
</dbReference>
<dbReference type="InterPro" id="IPR027417">
    <property type="entry name" value="P-loop_NTPase"/>
</dbReference>
<comment type="domain">
    <text evidence="8">Domain I is involved in oligomerization and binding regulators, domain II is flexibile and of varying length in different bacteria, domain III forms the AAA+ region, while domain IV binds dsDNA.</text>
</comment>
<dbReference type="Pfam" id="PF00308">
    <property type="entry name" value="Bac_DnaA"/>
    <property type="match status" value="1"/>
</dbReference>
<sequence length="436" mass="49826">MHLDSILKKLKNKLSQQEYDTYISLMEYDENASRTDMAVFFLPNIFVLNWIKSNYLDSIADAFEEESSHGIRPEIHIRVKEKKHNAKSQKSAKLNFQSNSLSLYPLYSFENFVVGKSNESAYNVAKMVADRQAVYNPVMIHGDSGLGKTHLLNAVGNHAKEQNKNVIYIPAEELLNEYIERIKRQTMDSFREKYRKCDYLLIDDVQFLGGKDGVQEELLNTFNTLYSGQKQIVMTSDKPPKEMRGLAQRLRSRFEGGIMVEITSPDLETKIEIIKSKCEINHIILNKEVIHYIASNIHGNIRQIEGILSTINLNLNLSPDSNPLKVAESVLKNYQNESSGSATFEDILNVVSKELNIKQSEITSKERTRKVAFARRVVIYLTRVLTYNSMPLIAKELGMKDHSAVSKAYKSVEEEMLQNSDTKVMIENIKSKIKQG</sequence>
<evidence type="ECO:0000256" key="1">
    <source>
        <dbReference type="ARBA" id="ARBA00006583"/>
    </source>
</evidence>
<dbReference type="SUPFAM" id="SSF48295">
    <property type="entry name" value="TrpR-like"/>
    <property type="match status" value="1"/>
</dbReference>
<keyword evidence="15" id="KW-1185">Reference proteome</keyword>
<comment type="subcellular location">
    <subcellularLocation>
        <location evidence="8">Cytoplasm</location>
    </subcellularLocation>
</comment>
<evidence type="ECO:0000256" key="5">
    <source>
        <dbReference type="ARBA" id="ARBA00022840"/>
    </source>
</evidence>
<gene>
    <name evidence="8" type="primary">dnaA</name>
    <name evidence="14" type="ORF">CQA63_06790</name>
</gene>
<feature type="binding site" evidence="8">
    <location>
        <position position="148"/>
    </location>
    <ligand>
        <name>ATP</name>
        <dbReference type="ChEBI" id="CHEBI:30616"/>
    </ligand>
</feature>
<dbReference type="GO" id="GO:0005737">
    <property type="term" value="C:cytoplasm"/>
    <property type="evidence" value="ECO:0007669"/>
    <property type="project" value="UniProtKB-SubCell"/>
</dbReference>
<dbReference type="InterPro" id="IPR018312">
    <property type="entry name" value="Chromosome_initiator_DnaA_CS"/>
</dbReference>
<dbReference type="GO" id="GO:0006275">
    <property type="term" value="P:regulation of DNA replication"/>
    <property type="evidence" value="ECO:0007669"/>
    <property type="project" value="UniProtKB-UniRule"/>
</dbReference>
<evidence type="ECO:0000259" key="12">
    <source>
        <dbReference type="SMART" id="SM00382"/>
    </source>
</evidence>
<dbReference type="Pfam" id="PF11638">
    <property type="entry name" value="DnaA_N"/>
    <property type="match status" value="1"/>
</dbReference>
<keyword evidence="3 8" id="KW-0235">DNA replication</keyword>
<dbReference type="CDD" id="cd00009">
    <property type="entry name" value="AAA"/>
    <property type="match status" value="1"/>
</dbReference>
<evidence type="ECO:0000313" key="14">
    <source>
        <dbReference type="EMBL" id="RDU59457.1"/>
    </source>
</evidence>
<feature type="domain" description="Chromosomal replication initiator DnaA C-terminal" evidence="13">
    <location>
        <begin position="343"/>
        <end position="412"/>
    </location>
</feature>
<evidence type="ECO:0000256" key="11">
    <source>
        <dbReference type="RuleBase" id="RU004227"/>
    </source>
</evidence>
<dbReference type="Gene3D" id="3.40.50.300">
    <property type="entry name" value="P-loop containing nucleotide triphosphate hydrolases"/>
    <property type="match status" value="1"/>
</dbReference>
<dbReference type="InterPro" id="IPR010921">
    <property type="entry name" value="Trp_repressor/repl_initiator"/>
</dbReference>
<dbReference type="InterPro" id="IPR013317">
    <property type="entry name" value="DnaA_dom"/>
</dbReference>
<dbReference type="Gene3D" id="3.30.300.180">
    <property type="match status" value="1"/>
</dbReference>
<dbReference type="PROSITE" id="PS01008">
    <property type="entry name" value="DNAA"/>
    <property type="match status" value="1"/>
</dbReference>
<dbReference type="GO" id="GO:0005524">
    <property type="term" value="F:ATP binding"/>
    <property type="evidence" value="ECO:0007669"/>
    <property type="project" value="UniProtKB-UniRule"/>
</dbReference>
<dbReference type="InterPro" id="IPR003593">
    <property type="entry name" value="AAA+_ATPase"/>
</dbReference>
<dbReference type="NCBIfam" id="TIGR00362">
    <property type="entry name" value="DnaA"/>
    <property type="match status" value="1"/>
</dbReference>
<evidence type="ECO:0000256" key="10">
    <source>
        <dbReference type="RuleBase" id="RU000577"/>
    </source>
</evidence>
<comment type="similarity">
    <text evidence="1 8 11">Belongs to the DnaA family.</text>
</comment>
<dbReference type="SUPFAM" id="SSF52540">
    <property type="entry name" value="P-loop containing nucleoside triphosphate hydrolases"/>
    <property type="match status" value="1"/>
</dbReference>
<evidence type="ECO:0000256" key="8">
    <source>
        <dbReference type="HAMAP-Rule" id="MF_00377"/>
    </source>
</evidence>
<comment type="caution">
    <text evidence="8">Lacks conserved residue(s) required for the propagation of feature annotation.</text>
</comment>
<dbReference type="PANTHER" id="PTHR30050">
    <property type="entry name" value="CHROMOSOMAL REPLICATION INITIATOR PROTEIN DNAA"/>
    <property type="match status" value="1"/>
</dbReference>
<dbReference type="EMBL" id="NXLR01000012">
    <property type="protein sequence ID" value="RDU59457.1"/>
    <property type="molecule type" value="Genomic_DNA"/>
</dbReference>
<keyword evidence="5 8" id="KW-0067">ATP-binding</keyword>
<proteinExistence type="inferred from homology"/>
<dbReference type="HAMAP" id="MF_00377">
    <property type="entry name" value="DnaA_bact"/>
    <property type="match status" value="1"/>
</dbReference>
<dbReference type="GO" id="GO:0006270">
    <property type="term" value="P:DNA replication initiation"/>
    <property type="evidence" value="ECO:0007669"/>
    <property type="project" value="UniProtKB-UniRule"/>
</dbReference>
<feature type="domain" description="AAA+ ATPase" evidence="12">
    <location>
        <begin position="134"/>
        <end position="264"/>
    </location>
</feature>
<evidence type="ECO:0000256" key="7">
    <source>
        <dbReference type="ARBA" id="ARBA00023125"/>
    </source>
</evidence>
<evidence type="ECO:0000256" key="2">
    <source>
        <dbReference type="ARBA" id="ARBA00022490"/>
    </source>
</evidence>
<evidence type="ECO:0000259" key="13">
    <source>
        <dbReference type="SMART" id="SM00760"/>
    </source>
</evidence>
<evidence type="ECO:0000313" key="15">
    <source>
        <dbReference type="Proteomes" id="UP000256599"/>
    </source>
</evidence>
<dbReference type="PRINTS" id="PR00051">
    <property type="entry name" value="DNAA"/>
</dbReference>
<protein>
    <recommendedName>
        <fullName evidence="8 9">Chromosomal replication initiator protein DnaA</fullName>
    </recommendedName>
</protein>
<dbReference type="Gene3D" id="1.10.1750.10">
    <property type="match status" value="1"/>
</dbReference>
<feature type="binding site" evidence="8">
    <location>
        <position position="149"/>
    </location>
    <ligand>
        <name>ATP</name>
        <dbReference type="ChEBI" id="CHEBI:30616"/>
    </ligand>
</feature>
<dbReference type="AlphaFoldDB" id="A0A3D8I2Y4"/>
<feature type="region of interest" description="Domain IV, binds dsDNA" evidence="8">
    <location>
        <begin position="316"/>
        <end position="436"/>
    </location>
</feature>
<feature type="binding site" evidence="8">
    <location>
        <position position="145"/>
    </location>
    <ligand>
        <name>ATP</name>
        <dbReference type="ChEBI" id="CHEBI:30616"/>
    </ligand>
</feature>
<comment type="function">
    <text evidence="8 10">Plays an essential role in the initiation and regulation of chromosomal replication. ATP-DnaA binds to the origin of replication (oriC) to initiate formation of the DNA replication initiation complex once per cell cycle. Binds the DnaA box (a 9 base pair repeat at the origin) and separates the double-stranded (ds)DNA. Forms a right-handed helical filament on oriC DNA; dsDNA binds to the exterior of the filament while single-stranded (ss)DNA is stabiized in the filament's interior. The ATP-DnaA-oriC complex binds and stabilizes one strand of the AT-rich DNA unwinding element (DUE), permitting loading of DNA polymerase. After initiation quickly degrades to an ADP-DnaA complex that is not apt for DNA replication. Binds acidic phospholipids.</text>
</comment>
<dbReference type="GO" id="GO:0008289">
    <property type="term" value="F:lipid binding"/>
    <property type="evidence" value="ECO:0007669"/>
    <property type="project" value="UniProtKB-KW"/>
</dbReference>
<reference evidence="14 15" key="1">
    <citation type="submission" date="2018-04" db="EMBL/GenBank/DDBJ databases">
        <title>Novel Campyloabacter and Helicobacter Species and Strains.</title>
        <authorList>
            <person name="Mannion A.J."/>
            <person name="Shen Z."/>
            <person name="Fox J.G."/>
        </authorList>
    </citation>
    <scope>NUCLEOTIDE SEQUENCE [LARGE SCALE GENOMIC DNA]</scope>
    <source>
        <strain evidence="14 15">MIT 98-6070</strain>
    </source>
</reference>
<dbReference type="InterPro" id="IPR013159">
    <property type="entry name" value="DnaA_C"/>
</dbReference>
<evidence type="ECO:0000256" key="9">
    <source>
        <dbReference type="NCBIfam" id="TIGR00362"/>
    </source>
</evidence>
<evidence type="ECO:0000256" key="4">
    <source>
        <dbReference type="ARBA" id="ARBA00022741"/>
    </source>
</evidence>
<keyword evidence="6 8" id="KW-0446">Lipid-binding</keyword>
<keyword evidence="2 8" id="KW-0963">Cytoplasm</keyword>
<name>A0A3D8I2Y4_9HELI</name>
<keyword evidence="4 8" id="KW-0547">Nucleotide-binding</keyword>
<dbReference type="GO" id="GO:0003688">
    <property type="term" value="F:DNA replication origin binding"/>
    <property type="evidence" value="ECO:0007669"/>
    <property type="project" value="UniProtKB-UniRule"/>
</dbReference>
<dbReference type="SMART" id="SM00382">
    <property type="entry name" value="AAA"/>
    <property type="match status" value="1"/>
</dbReference>
<dbReference type="InterPro" id="IPR020591">
    <property type="entry name" value="Chromosome_initiator_DnaA-like"/>
</dbReference>
<evidence type="ECO:0000256" key="3">
    <source>
        <dbReference type="ARBA" id="ARBA00022705"/>
    </source>
</evidence>
<comment type="caution">
    <text evidence="14">The sequence shown here is derived from an EMBL/GenBank/DDBJ whole genome shotgun (WGS) entry which is preliminary data.</text>
</comment>
<dbReference type="GO" id="GO:0005886">
    <property type="term" value="C:plasma membrane"/>
    <property type="evidence" value="ECO:0007669"/>
    <property type="project" value="TreeGrafter"/>
</dbReference>
<organism evidence="14 15">
    <name type="scientific">Helicobacter marmotae</name>
    <dbReference type="NCBI Taxonomy" id="152490"/>
    <lineage>
        <taxon>Bacteria</taxon>
        <taxon>Pseudomonadati</taxon>
        <taxon>Campylobacterota</taxon>
        <taxon>Epsilonproteobacteria</taxon>
        <taxon>Campylobacterales</taxon>
        <taxon>Helicobacteraceae</taxon>
        <taxon>Helicobacter</taxon>
    </lineage>
</organism>
<feature type="binding site" evidence="8">
    <location>
        <position position="147"/>
    </location>
    <ligand>
        <name>ATP</name>
        <dbReference type="ChEBI" id="CHEBI:30616"/>
    </ligand>
</feature>
<dbReference type="CDD" id="cd06571">
    <property type="entry name" value="Bac_DnaA_C"/>
    <property type="match status" value="1"/>
</dbReference>
<dbReference type="SMART" id="SM00760">
    <property type="entry name" value="Bac_DnaA_C"/>
    <property type="match status" value="1"/>
</dbReference>
<dbReference type="InterPro" id="IPR038454">
    <property type="entry name" value="DnaA_N_sf"/>
</dbReference>
<comment type="subunit">
    <text evidence="8">Oligomerizes as a right-handed, spiral filament on DNA at oriC.</text>
</comment>
<feature type="region of interest" description="Domain I, interacts with DnaA modulators" evidence="8">
    <location>
        <begin position="1"/>
        <end position="87"/>
    </location>
</feature>
<dbReference type="Pfam" id="PF08299">
    <property type="entry name" value="Bac_DnaA_C"/>
    <property type="match status" value="1"/>
</dbReference>
<dbReference type="InterPro" id="IPR024633">
    <property type="entry name" value="DnaA_N_dom"/>
</dbReference>
<dbReference type="PANTHER" id="PTHR30050:SF2">
    <property type="entry name" value="CHROMOSOMAL REPLICATION INITIATOR PROTEIN DNAA"/>
    <property type="match status" value="1"/>
</dbReference>